<sequence>MTKVLVPDGGFLLNSQFFRKGADLILVRPDGSTVVILDYFANDTPPPLVSDVGALVDGALVTRLAGPLAPAQYAQAEGTPSSGSPQIGMVDKVAGSVAARHADGTSTTLQKGDVVFQGDVIQTSGDGSVGLVFADRSTFSLGNAGKMVLDQLVYDPDTHQGKAEISVAHGSFGLVSGQIAHSSPDAMIIKTPAATLGIRGTTVAGRVDEQGQTQVALLGDPGGGTGEVVLRNSSGSQILGSANTLIQIVSASAPPSLPVPVAPTVIAQSFGSAVSSLPPPPPPGRAMEWSTAPGKDQVAPVKVIQERANAGAVLDISHPDGTKVVDPSKLPSEVKTPQPDKAITPEKTLAPEKAAEAFKAAAPTVQKDAAPADVAPKDVTPKDTGPAQPVGSKAGPADPSPKEAAPVAPQETAPKDAVPKETAPTVPQDAGPKPETKFVPAPQPETTVITKTITSDPVVLQPVAAPVVAVQPPATSGSSSSSTTTTTSTQSNTPPPTTAPTPTPTTSGRLVDGPISGATVFRDLNSNGTLDAGEPSAVTTSSGSFTLSGSGGTIIALPGGTDTETGLVIDVIMKASGSASMITPLTTLAEEVGEEKVKQLLGIGDGVDLHTADPMANASLREMGTRLMAAVTTMKQGASALGVTPDASVIFSAIATRMVATTSGGFDLASASTFQDVLAAVPGVNASDPKIVTLAALARKSADAAAGIVHGTAPACALSSFVGSDVAQMTNAGLTTDMSDAGFIISDLAALRAAGVTTFTVAKGTAVLTAAQADGLTFILPSGSTASVRVADTAANIAAHSAGLGGLPRVMATASSDVSGLDLCRVSDLTLTGDATISRTQLNSIGAVHITKAGHLLTINGWSGDLTGGSLGIADAIALSGPATLGAAQYATLGAVQISRLGHTLTVALSGDHAAASYAGAQKLSLLGDTVLSAAEVGAKGTANISKNTFDLTARVAGDASALDLASADHLVLAGDATISQALFVQLGGNEVTKFGHLLTIGEVSGDLSALDLGAADALSLVEDATFSLGQLQILGNQIQANGHIVSAAISGDLSATDLAGIGGFVLAGNVSLTLAQYEAVGGANITKAGHLLSITGASGDLSALDLSNVDSLTLAGDTTLSAGQLDAIGSAHMVKEGHSLTIFVDPSRYSELYTYDLTAADQIAVYGVVTVTSDQLPRLVPDNTQLGAPIDIIVVQPVGGHELTLDLSPYNTLWNGVAQFHLGLTQAGTISLTGGEVVGLFGSDAPDTFHIGDGAVIPDQGYIQAYTSESAVPGDALSFQGRSDGVTVDLANRSALIGASQVTLYGSFATLRGGEGNDTLTGDGSATIIGGGGNDIIVSPTVDYSQDTSGMVADFSTLTGDGYGMVADGQGGQDYVKYSGFDLITIIASPYADSLIGGAHDDIFVLPANSVQAGETIDGGNGYAADGDWITATGSNDLRDAALANLLGLRLVGIGTEVRFHAWQVESLANTYGQFTAMSADNAAGQKLIITIDNAGTNPLWGLISSVPLVLDGSAATDGLTFSYIADTIYGGSGNDFIYANTALVEAGDGDDTIVAPSATGTIHGGNGIDTLQIDNGAWTIPTLAGVERVSFSGGTASLFGAASRLNGVAIDGAGCAVTLGVDDPSALSAISFVNWGADDVIEVIGTSGNDTLSLTGDYHIANGLGGDDTLYGGSGDDTLIGGPGNDALIGGQGSDTASYVDAQSAVTVNLATGTATGGLGNDSLTGIENLLVGTYVHSLTGDSGNNVFTFSRMFWSLTGASFDGGGGTDTLAFQDFADFTENPATVTGFERLVLEQMSSPYMVEMSNAQMTGITTLSGASTGEASRGVMAINAGLTSFQTRANVLRVLASTGNIDASGWTLDNWGQSGAALTSSTLGEFLWLDGSGNTGRTLTGTASSDLITGSNVSYVLDTITGGGGADLLYGGLGSDTFLFNTGDVVAGETIDGGGGLDTFKLNGDVDFTAATIVNDTTANSYNILAPNGHAATITLAATTKFSLVGSVGNDTIVVMPSSTVTGQTITASAFSYLTSGTAGWLGSGTDRIIFNGTEFNDSISGSSAIDVIQAGDGDDWISGGTNMGGDTLYGGAGDDIFDFAGATGSITGIVDGGDGYDKILLTSGTFINLASTTVTGIEEVDYGTAGTVRTYGFDAAGFGGTAALFKGMAAANLSFQVKDATAYDFSTLQLTGILPTVITITNSGVNPYAARDIRGLDRVQTITGYNGNDRIAGGSANDSLNGSNGFDVVSYAHAASDVTVSLVASGTLSTSTGTATGGAGTDTLSNFEGIQGSLFDDSFTASGSNYYSAINLLDYSNATAGVTLSLAAGTATGGAGNDTFSGFEMVEGSAHDDTLTGSVGIDWLAYIRAAEAVTVDLAAGTVSGGAGQDSVSGFEAIWGSAYADVLTGDATDNTFYGGAGNDTITGGGGNDFVDYSKMIPFNGIVANLATGIVDAGVEGVDTLSGIGRITGTSTADTITGSNGNDTIIGGGGYDKLLGGNGDDTIVFGNSGGSSGATIDGGAGQDILDLRSLTTYVYTHLYGDSSNGELYFGTYSRVYNIETVLGPDAGGFLFASQNTDTIIGGAGYDMIGGLGGNDYLDGGGGTGDWVCYSAPTSDAVSTLVPASYWATAAITVDLSLGTATGGAGNDTLLGFENIWGSAYNDTLIGDTGSNTIAGGAGNDTMDGGTGIDYLSYYYGHASGVVVNMATGTASGGAGNDSFSNFEGVIGTSYADTLTGGSGETFLRGGAGNDTLTAGSGLTWADYQDNSGSSVIINMTTGTATGSYIGTDTLVGIHAILGGSSSETVTGNGSDLTISGGGGYDTLIGGTGAETVILAQRGVSDRFTFSNFASGSDSFVLSDGAFHLGTSGTLSTAADLQQYVESTLAMSPTARNYAGDNSANAGLIVIGASTGTGGVQVWHTTDMHSASTANSYQIATVAGENTNQVAVTDFHTTG</sequence>
<dbReference type="GO" id="GO:0005576">
    <property type="term" value="C:extracellular region"/>
    <property type="evidence" value="ECO:0007669"/>
    <property type="project" value="UniProtKB-SubCell"/>
</dbReference>
<dbReference type="Pfam" id="PF04773">
    <property type="entry name" value="FecR"/>
    <property type="match status" value="1"/>
</dbReference>
<comment type="subcellular location">
    <subcellularLocation>
        <location evidence="1">Secreted</location>
    </subcellularLocation>
</comment>
<dbReference type="STRING" id="1285242.A6A04_19520"/>
<feature type="compositionally biased region" description="Low complexity" evidence="3">
    <location>
        <begin position="357"/>
        <end position="374"/>
    </location>
</feature>
<dbReference type="InterPro" id="IPR011049">
    <property type="entry name" value="Serralysin-like_metalloprot_C"/>
</dbReference>
<gene>
    <name evidence="5" type="ORF">A6A04_19520</name>
</gene>
<dbReference type="PANTHER" id="PTHR38340:SF1">
    <property type="entry name" value="S-LAYER PROTEIN"/>
    <property type="match status" value="1"/>
</dbReference>
<dbReference type="EMBL" id="LWQT01000064">
    <property type="protein sequence ID" value="OAN49417.1"/>
    <property type="molecule type" value="Genomic_DNA"/>
</dbReference>
<feature type="region of interest" description="Disordered" evidence="3">
    <location>
        <begin position="471"/>
        <end position="544"/>
    </location>
</feature>
<accession>A0A178MMX7</accession>
<dbReference type="OrthoDB" id="9773411at2"/>
<dbReference type="GO" id="GO:0005509">
    <property type="term" value="F:calcium ion binding"/>
    <property type="evidence" value="ECO:0007669"/>
    <property type="project" value="InterPro"/>
</dbReference>
<organism evidence="5 6">
    <name type="scientific">Paramagnetospirillum marisnigri</name>
    <dbReference type="NCBI Taxonomy" id="1285242"/>
    <lineage>
        <taxon>Bacteria</taxon>
        <taxon>Pseudomonadati</taxon>
        <taxon>Pseudomonadota</taxon>
        <taxon>Alphaproteobacteria</taxon>
        <taxon>Rhodospirillales</taxon>
        <taxon>Magnetospirillaceae</taxon>
        <taxon>Paramagnetospirillum</taxon>
    </lineage>
</organism>
<evidence type="ECO:0000259" key="4">
    <source>
        <dbReference type="Pfam" id="PF04773"/>
    </source>
</evidence>
<dbReference type="InterPro" id="IPR001343">
    <property type="entry name" value="Hemolysn_Ca-bd"/>
</dbReference>
<dbReference type="PANTHER" id="PTHR38340">
    <property type="entry name" value="S-LAYER PROTEIN"/>
    <property type="match status" value="1"/>
</dbReference>
<evidence type="ECO:0000256" key="2">
    <source>
        <dbReference type="ARBA" id="ARBA00022525"/>
    </source>
</evidence>
<dbReference type="Pfam" id="PF00353">
    <property type="entry name" value="HemolysinCabind"/>
    <property type="match status" value="13"/>
</dbReference>
<dbReference type="PROSITE" id="PS00330">
    <property type="entry name" value="HEMOLYSIN_CALCIUM"/>
    <property type="match status" value="5"/>
</dbReference>
<evidence type="ECO:0000256" key="3">
    <source>
        <dbReference type="SAM" id="MobiDB-lite"/>
    </source>
</evidence>
<proteinExistence type="predicted"/>
<dbReference type="RefSeq" id="WP_068493349.1">
    <property type="nucleotide sequence ID" value="NZ_LWQT01000064.1"/>
</dbReference>
<evidence type="ECO:0000313" key="6">
    <source>
        <dbReference type="Proteomes" id="UP000078428"/>
    </source>
</evidence>
<dbReference type="InterPro" id="IPR018511">
    <property type="entry name" value="Hemolysin-typ_Ca-bd_CS"/>
</dbReference>
<comment type="caution">
    <text evidence="5">The sequence shown here is derived from an EMBL/GenBank/DDBJ whole genome shotgun (WGS) entry which is preliminary data.</text>
</comment>
<evidence type="ECO:0000313" key="5">
    <source>
        <dbReference type="EMBL" id="OAN49417.1"/>
    </source>
</evidence>
<feature type="compositionally biased region" description="Pro residues" evidence="3">
    <location>
        <begin position="493"/>
        <end position="503"/>
    </location>
</feature>
<feature type="compositionally biased region" description="Low complexity" evidence="3">
    <location>
        <begin position="471"/>
        <end position="492"/>
    </location>
</feature>
<protein>
    <recommendedName>
        <fullName evidence="4">FecR protein domain-containing protein</fullName>
    </recommendedName>
</protein>
<keyword evidence="2" id="KW-0964">Secreted</keyword>
<keyword evidence="6" id="KW-1185">Reference proteome</keyword>
<evidence type="ECO:0000256" key="1">
    <source>
        <dbReference type="ARBA" id="ARBA00004613"/>
    </source>
</evidence>
<feature type="region of interest" description="Disordered" evidence="3">
    <location>
        <begin position="312"/>
        <end position="444"/>
    </location>
</feature>
<dbReference type="InterPro" id="IPR050557">
    <property type="entry name" value="RTX_toxin/Mannuronan_C5-epim"/>
</dbReference>
<reference evidence="5 6" key="1">
    <citation type="submission" date="2016-04" db="EMBL/GenBank/DDBJ databases">
        <title>Draft genome sequence of freshwater magnetotactic bacteria Magnetospirillum marisnigri SP-1 and Magnetospirillum moscoviense BB-1.</title>
        <authorList>
            <person name="Koziaeva V."/>
            <person name="Dziuba M.V."/>
            <person name="Ivanov T.M."/>
            <person name="Kuznetsov B."/>
            <person name="Grouzdev D.S."/>
        </authorList>
    </citation>
    <scope>NUCLEOTIDE SEQUENCE [LARGE SCALE GENOMIC DNA]</scope>
    <source>
        <strain evidence="5 6">SP-1</strain>
    </source>
</reference>
<dbReference type="Gene3D" id="2.150.10.10">
    <property type="entry name" value="Serralysin-like metalloprotease, C-terminal"/>
    <property type="match status" value="7"/>
</dbReference>
<name>A0A178MMX7_9PROT</name>
<feature type="domain" description="FecR protein" evidence="4">
    <location>
        <begin position="119"/>
        <end position="218"/>
    </location>
</feature>
<dbReference type="Proteomes" id="UP000078428">
    <property type="component" value="Unassembled WGS sequence"/>
</dbReference>
<dbReference type="PRINTS" id="PR00313">
    <property type="entry name" value="CABNDNGRPT"/>
</dbReference>
<dbReference type="SUPFAM" id="SSF51120">
    <property type="entry name" value="beta-Roll"/>
    <property type="match status" value="8"/>
</dbReference>
<dbReference type="InterPro" id="IPR006860">
    <property type="entry name" value="FecR"/>
</dbReference>